<keyword evidence="2" id="KW-1185">Reference proteome</keyword>
<dbReference type="AlphaFoldDB" id="A0AAE3KXR6"/>
<proteinExistence type="predicted"/>
<evidence type="ECO:0000313" key="2">
    <source>
        <dbReference type="Proteomes" id="UP001206983"/>
    </source>
</evidence>
<gene>
    <name evidence="1" type="ORF">PV02_08280</name>
</gene>
<evidence type="ECO:0000313" key="1">
    <source>
        <dbReference type="EMBL" id="MCQ6963037.1"/>
    </source>
</evidence>
<dbReference type="Proteomes" id="UP001206983">
    <property type="component" value="Unassembled WGS sequence"/>
</dbReference>
<evidence type="ECO:0008006" key="3">
    <source>
        <dbReference type="Google" id="ProtNLM"/>
    </source>
</evidence>
<dbReference type="Pfam" id="PF19459">
    <property type="entry name" value="DUF5996"/>
    <property type="match status" value="1"/>
</dbReference>
<accession>A0AAE3KXR6</accession>
<organism evidence="1 2">
    <name type="scientific">Methanolobus chelungpuianus</name>
    <dbReference type="NCBI Taxonomy" id="502115"/>
    <lineage>
        <taxon>Archaea</taxon>
        <taxon>Methanobacteriati</taxon>
        <taxon>Methanobacteriota</taxon>
        <taxon>Stenosarchaea group</taxon>
        <taxon>Methanomicrobia</taxon>
        <taxon>Methanosarcinales</taxon>
        <taxon>Methanosarcinaceae</taxon>
        <taxon>Methanolobus</taxon>
    </lineage>
</organism>
<protein>
    <recommendedName>
        <fullName evidence="3">Ava_C0101 and related proteins</fullName>
    </recommendedName>
</protein>
<reference evidence="1 2" key="1">
    <citation type="journal article" date="2011" name="Appl. Environ. Microbiol.">
        <title>Methanogenic archaea isolated from Taiwan's Chelungpu fault.</title>
        <authorList>
            <person name="Wu S.Y."/>
            <person name="Lai M.C."/>
        </authorList>
    </citation>
    <scope>NUCLEOTIDE SEQUENCE [LARGE SCALE GENOMIC DNA]</scope>
    <source>
        <strain evidence="1 2">St545Mb</strain>
    </source>
</reference>
<dbReference type="InterPro" id="IPR046038">
    <property type="entry name" value="DUF5996"/>
</dbReference>
<sequence length="307" mass="35037">MISMKDRNKEIWPELLFKEGKETYQTIHLWTQVVGKIKLAKMPWINHSWHVALMVTPVGLTTGDLPSDGKHFQIDFDFLNHQLEIKTSRNEVRRFDLPSLSVGAFYRDILDSLKEMNIEVKINPVPSEMESPVPLDKDERDSYVPEVATALHCALLQSNQVFTEFRAGFIGKCSPVHFFWGSFDLAVSRFSGRKAPLHPGGIPNFPDWVAIDAYSHEVSSCGFWPGNDAVPFAAFYSYIYPEPQGFKSAGIKPESAYYHNDLGEFILPYKEVQQSNDPSQTLLDFLNTTYEAAADSAHWDRENLERR</sequence>
<name>A0AAE3KXR6_9EURY</name>
<comment type="caution">
    <text evidence="1">The sequence shown here is derived from an EMBL/GenBank/DDBJ whole genome shotgun (WGS) entry which is preliminary data.</text>
</comment>
<dbReference type="EMBL" id="JTEO01000004">
    <property type="protein sequence ID" value="MCQ6963037.1"/>
    <property type="molecule type" value="Genomic_DNA"/>
</dbReference>